<reference evidence="1 2" key="1">
    <citation type="journal article" date="2013" name="BMC Genomics">
        <title>Genome sequencing and comparative genomics of honey bee microsporidia, Nosema apis reveal novel insights into host-parasite interactions.</title>
        <authorList>
            <person name="Chen Yp."/>
            <person name="Pettis J.S."/>
            <person name="Zhao Y."/>
            <person name="Liu X."/>
            <person name="Tallon L.J."/>
            <person name="Sadzewicz L.D."/>
            <person name="Li R."/>
            <person name="Zheng H."/>
            <person name="Huang S."/>
            <person name="Zhang X."/>
            <person name="Hamilton M.C."/>
            <person name="Pernal S.F."/>
            <person name="Melathopoulos A.P."/>
            <person name="Yan X."/>
            <person name="Evans J.D."/>
        </authorList>
    </citation>
    <scope>NUCLEOTIDE SEQUENCE [LARGE SCALE GENOMIC DNA]</scope>
    <source>
        <strain evidence="1 2">BRL 01</strain>
    </source>
</reference>
<dbReference type="HOGENOM" id="CLU_2062134_0_0_1"/>
<dbReference type="InterPro" id="IPR027417">
    <property type="entry name" value="P-loop_NTPase"/>
</dbReference>
<keyword evidence="1" id="KW-0547">Nucleotide-binding</keyword>
<name>T0LCA0_9MICR</name>
<dbReference type="OrthoDB" id="2375545at2759"/>
<dbReference type="EMBL" id="KE647062">
    <property type="protein sequence ID" value="EQB61928.1"/>
    <property type="molecule type" value="Genomic_DNA"/>
</dbReference>
<dbReference type="AlphaFoldDB" id="T0LCA0"/>
<keyword evidence="1" id="KW-0067">ATP-binding</keyword>
<dbReference type="VEuPathDB" id="MicrosporidiaDB:NAPIS_ORF00494"/>
<evidence type="ECO:0000313" key="1">
    <source>
        <dbReference type="EMBL" id="EQB61928.1"/>
    </source>
</evidence>
<accession>T0LCA0</accession>
<gene>
    <name evidence="1" type="ORF">NAPIS_ORF00494</name>
</gene>
<sequence length="119" mass="13843">MDKTFKAYTEYQIISMTFPFEYRNYDSCEEVERIFMSIFPDDIEFEYVYKVLATFLDSSFPNDKLIIFRGSGSNGKSLLIRLLSLVFGKFSTSLSSNFFTYDETNVGGANPVLRDFKHQ</sequence>
<evidence type="ECO:0000313" key="2">
    <source>
        <dbReference type="Proteomes" id="UP000053780"/>
    </source>
</evidence>
<dbReference type="GO" id="GO:0004386">
    <property type="term" value="F:helicase activity"/>
    <property type="evidence" value="ECO:0007669"/>
    <property type="project" value="UniProtKB-KW"/>
</dbReference>
<dbReference type="Proteomes" id="UP000053780">
    <property type="component" value="Unassembled WGS sequence"/>
</dbReference>
<proteinExistence type="predicted"/>
<protein>
    <submittedName>
        <fullName evidence="1">Vv d5-type primase helicase</fullName>
    </submittedName>
</protein>
<dbReference type="Gene3D" id="3.40.50.300">
    <property type="entry name" value="P-loop containing nucleotide triphosphate hydrolases"/>
    <property type="match status" value="1"/>
</dbReference>
<keyword evidence="1" id="KW-0378">Hydrolase</keyword>
<organism evidence="1 2">
    <name type="scientific">Vairimorpha apis BRL 01</name>
    <dbReference type="NCBI Taxonomy" id="1037528"/>
    <lineage>
        <taxon>Eukaryota</taxon>
        <taxon>Fungi</taxon>
        <taxon>Fungi incertae sedis</taxon>
        <taxon>Microsporidia</taxon>
        <taxon>Nosematidae</taxon>
        <taxon>Vairimorpha</taxon>
    </lineage>
</organism>
<keyword evidence="1" id="KW-0347">Helicase</keyword>
<keyword evidence="2" id="KW-1185">Reference proteome</keyword>